<evidence type="ECO:0000256" key="2">
    <source>
        <dbReference type="RuleBase" id="RU004508"/>
    </source>
</evidence>
<keyword evidence="3" id="KW-0032">Aminotransferase</keyword>
<evidence type="ECO:0000313" key="4">
    <source>
        <dbReference type="Proteomes" id="UP001230156"/>
    </source>
</evidence>
<organism evidence="3 4">
    <name type="scientific">Dongia sedimenti</name>
    <dbReference type="NCBI Taxonomy" id="3064282"/>
    <lineage>
        <taxon>Bacteria</taxon>
        <taxon>Pseudomonadati</taxon>
        <taxon>Pseudomonadota</taxon>
        <taxon>Alphaproteobacteria</taxon>
        <taxon>Rhodospirillales</taxon>
        <taxon>Dongiaceae</taxon>
        <taxon>Dongia</taxon>
    </lineage>
</organism>
<evidence type="ECO:0000313" key="3">
    <source>
        <dbReference type="EMBL" id="MDQ7248226.1"/>
    </source>
</evidence>
<dbReference type="InterPro" id="IPR015421">
    <property type="entry name" value="PyrdxlP-dep_Trfase_major"/>
</dbReference>
<dbReference type="GO" id="GO:0008483">
    <property type="term" value="F:transaminase activity"/>
    <property type="evidence" value="ECO:0007669"/>
    <property type="project" value="UniProtKB-KW"/>
</dbReference>
<name>A0ABU0YKH8_9PROT</name>
<reference evidence="4" key="1">
    <citation type="submission" date="2023-08" db="EMBL/GenBank/DDBJ databases">
        <title>Rhodospirillaceae gen. nov., a novel taxon isolated from the Yangtze River Yuezi River estuary sludge.</title>
        <authorList>
            <person name="Ruan L."/>
        </authorList>
    </citation>
    <scope>NUCLEOTIDE SEQUENCE [LARGE SCALE GENOMIC DNA]</scope>
    <source>
        <strain evidence="4">R-7</strain>
    </source>
</reference>
<accession>A0ABU0YKH8</accession>
<dbReference type="InterPro" id="IPR000653">
    <property type="entry name" value="DegT/StrS_aminotransferase"/>
</dbReference>
<dbReference type="EMBL" id="JAUYVI010000003">
    <property type="protein sequence ID" value="MDQ7248226.1"/>
    <property type="molecule type" value="Genomic_DNA"/>
</dbReference>
<dbReference type="Gene3D" id="3.40.640.10">
    <property type="entry name" value="Type I PLP-dependent aspartate aminotransferase-like (Major domain)"/>
    <property type="match status" value="1"/>
</dbReference>
<dbReference type="RefSeq" id="WP_379955677.1">
    <property type="nucleotide sequence ID" value="NZ_JAUYVI010000003.1"/>
</dbReference>
<comment type="similarity">
    <text evidence="1 2">Belongs to the DegT/DnrJ/EryC1 family.</text>
</comment>
<comment type="caution">
    <text evidence="3">The sequence shown here is derived from an EMBL/GenBank/DDBJ whole genome shotgun (WGS) entry which is preliminary data.</text>
</comment>
<keyword evidence="2" id="KW-0663">Pyridoxal phosphate</keyword>
<dbReference type="PIRSF" id="PIRSF000390">
    <property type="entry name" value="PLP_StrS"/>
    <property type="match status" value="1"/>
</dbReference>
<keyword evidence="4" id="KW-1185">Reference proteome</keyword>
<dbReference type="PANTHER" id="PTHR30244">
    <property type="entry name" value="TRANSAMINASE"/>
    <property type="match status" value="1"/>
</dbReference>
<dbReference type="NCBIfam" id="TIGR03588">
    <property type="entry name" value="PseC"/>
    <property type="match status" value="1"/>
</dbReference>
<protein>
    <submittedName>
        <fullName evidence="3">UDP-4-amino-4, 6-dideoxy-N-acetyl-beta-L-altrosamine transaminase</fullName>
        <ecNumber evidence="3">2.6.1.92</ecNumber>
    </submittedName>
</protein>
<dbReference type="PANTHER" id="PTHR30244:SF34">
    <property type="entry name" value="DTDP-4-AMINO-4,6-DIDEOXYGALACTOSE TRANSAMINASE"/>
    <property type="match status" value="1"/>
</dbReference>
<dbReference type="Proteomes" id="UP001230156">
    <property type="component" value="Unassembled WGS sequence"/>
</dbReference>
<gene>
    <name evidence="3" type="primary">pseC</name>
    <name evidence="3" type="ORF">Q8A70_11145</name>
</gene>
<dbReference type="Gene3D" id="3.90.1150.10">
    <property type="entry name" value="Aspartate Aminotransferase, domain 1"/>
    <property type="match status" value="1"/>
</dbReference>
<dbReference type="SUPFAM" id="SSF53383">
    <property type="entry name" value="PLP-dependent transferases"/>
    <property type="match status" value="1"/>
</dbReference>
<evidence type="ECO:0000256" key="1">
    <source>
        <dbReference type="ARBA" id="ARBA00037999"/>
    </source>
</evidence>
<sequence>MSGPFLPYGRQDIDASDLAAVAEALQSGYLTTGPRVAEFEAAFAKSVGARHAVVSNSGTAALHLACIALDLGPGDSVVVPAVTFLATANAARFCGAEVIFADVDPDSGRLTAAAFEAALAQHPQASIRAVLPVHLNGHCVDMPAIRAIAEARGIAVIEDACHAIGGRHQAGNRSLAPVGSCALSELACFSLHPVKTITSGEGGVTSTNDEAAYRRMCTFRSHGMVREPADFLHADLGFDADGEANPWYYEMQALGYNYRITDFACALGSSQLKRLDTYSRRRRDLAARYDRLLAPLAPVIRPVSPAPGDDPVLHLYAVLIDFAVLGRSRAAVMRDLKAAGIGTMVHYIPVNRQPYYRWRYGEIRLPGAEAYYARALSIPLYPTMQDDDVDRVVSALQALIR</sequence>
<keyword evidence="3" id="KW-0808">Transferase</keyword>
<dbReference type="InterPro" id="IPR015424">
    <property type="entry name" value="PyrdxlP-dep_Trfase"/>
</dbReference>
<proteinExistence type="inferred from homology"/>
<dbReference type="InterPro" id="IPR020026">
    <property type="entry name" value="PseC"/>
</dbReference>
<dbReference type="InterPro" id="IPR015422">
    <property type="entry name" value="PyrdxlP-dep_Trfase_small"/>
</dbReference>
<dbReference type="EC" id="2.6.1.92" evidence="3"/>
<dbReference type="CDD" id="cd00616">
    <property type="entry name" value="AHBA_syn"/>
    <property type="match status" value="1"/>
</dbReference>
<dbReference type="Pfam" id="PF01041">
    <property type="entry name" value="DegT_DnrJ_EryC1"/>
    <property type="match status" value="1"/>
</dbReference>